<gene>
    <name evidence="1" type="ORF">NCTC12965_03923</name>
</gene>
<protein>
    <submittedName>
        <fullName evidence="1">Uncharacterized protein</fullName>
    </submittedName>
</protein>
<dbReference type="AlphaFoldDB" id="A0A4U9URF8"/>
<organism evidence="1">
    <name type="scientific">Serratia fonticola</name>
    <dbReference type="NCBI Taxonomy" id="47917"/>
    <lineage>
        <taxon>Bacteria</taxon>
        <taxon>Pseudomonadati</taxon>
        <taxon>Pseudomonadota</taxon>
        <taxon>Gammaproteobacteria</taxon>
        <taxon>Enterobacterales</taxon>
        <taxon>Yersiniaceae</taxon>
        <taxon>Serratia</taxon>
    </lineage>
</organism>
<evidence type="ECO:0000313" key="1">
    <source>
        <dbReference type="EMBL" id="VTR36400.1"/>
    </source>
</evidence>
<name>A0A4U9URF8_SERFO</name>
<dbReference type="EMBL" id="CABEEZ010000085">
    <property type="protein sequence ID" value="VTR36400.1"/>
    <property type="molecule type" value="Genomic_DNA"/>
</dbReference>
<sequence>MLWLVSLSAPLIWEILKQLAEMIYQSFERKQELVQQLWGEMRNQLLQQSGTGRTIMRNLSASA</sequence>
<proteinExistence type="predicted"/>
<accession>A0A4U9URF8</accession>
<reference evidence="1" key="1">
    <citation type="submission" date="2019-05" db="EMBL/GenBank/DDBJ databases">
        <authorList>
            <consortium name="Pathogen Informatics"/>
        </authorList>
    </citation>
    <scope>NUCLEOTIDE SEQUENCE [LARGE SCALE GENOMIC DNA]</scope>
    <source>
        <strain evidence="1">NCTC12965</strain>
    </source>
</reference>